<name>A0ABP9BSD7_9ACTN</name>
<proteinExistence type="predicted"/>
<dbReference type="Pfam" id="PF19730">
    <property type="entry name" value="DUF6221"/>
    <property type="match status" value="1"/>
</dbReference>
<sequence length="134" mass="15512">MVEDLVQWLSTQLDGDTSRAMEAAEELGPEWYYDDGFVLARRKDDMVVTGSQDFLEAERGRFVADHDPARVLREIDAKRQLLALHRQLEDAQEMLDFCAICDATGKYPEYPCVTLRLLALPYADRPGYREEWRP</sequence>
<dbReference type="EMBL" id="BAABIG010000024">
    <property type="protein sequence ID" value="GAA4799439.1"/>
    <property type="molecule type" value="Genomic_DNA"/>
</dbReference>
<accession>A0ABP9BSD7</accession>
<comment type="caution">
    <text evidence="1">The sequence shown here is derived from an EMBL/GenBank/DDBJ whole genome shotgun (WGS) entry which is preliminary data.</text>
</comment>
<organism evidence="1 2">
    <name type="scientific">Streptomyces ziwulingensis</name>
    <dbReference type="NCBI Taxonomy" id="1045501"/>
    <lineage>
        <taxon>Bacteria</taxon>
        <taxon>Bacillati</taxon>
        <taxon>Actinomycetota</taxon>
        <taxon>Actinomycetes</taxon>
        <taxon>Kitasatosporales</taxon>
        <taxon>Streptomycetaceae</taxon>
        <taxon>Streptomyces</taxon>
    </lineage>
</organism>
<dbReference type="RefSeq" id="WP_345620009.1">
    <property type="nucleotide sequence ID" value="NZ_BAABIG010000024.1"/>
</dbReference>
<dbReference type="Proteomes" id="UP001501265">
    <property type="component" value="Unassembled WGS sequence"/>
</dbReference>
<reference evidence="2" key="1">
    <citation type="journal article" date="2019" name="Int. J. Syst. Evol. Microbiol.">
        <title>The Global Catalogue of Microorganisms (GCM) 10K type strain sequencing project: providing services to taxonomists for standard genome sequencing and annotation.</title>
        <authorList>
            <consortium name="The Broad Institute Genomics Platform"/>
            <consortium name="The Broad Institute Genome Sequencing Center for Infectious Disease"/>
            <person name="Wu L."/>
            <person name="Ma J."/>
        </authorList>
    </citation>
    <scope>NUCLEOTIDE SEQUENCE [LARGE SCALE GENOMIC DNA]</scope>
    <source>
        <strain evidence="2">JCM 18081</strain>
    </source>
</reference>
<dbReference type="InterPro" id="IPR046193">
    <property type="entry name" value="DUF6221"/>
</dbReference>
<keyword evidence="2" id="KW-1185">Reference proteome</keyword>
<protein>
    <submittedName>
        <fullName evidence="1">Uncharacterized protein</fullName>
    </submittedName>
</protein>
<gene>
    <name evidence="1" type="ORF">GCM10023220_29500</name>
</gene>
<evidence type="ECO:0000313" key="2">
    <source>
        <dbReference type="Proteomes" id="UP001501265"/>
    </source>
</evidence>
<evidence type="ECO:0000313" key="1">
    <source>
        <dbReference type="EMBL" id="GAA4799439.1"/>
    </source>
</evidence>